<organism evidence="1">
    <name type="scientific">Tanacetum cinerariifolium</name>
    <name type="common">Dalmatian daisy</name>
    <name type="synonym">Chrysanthemum cinerariifolium</name>
    <dbReference type="NCBI Taxonomy" id="118510"/>
    <lineage>
        <taxon>Eukaryota</taxon>
        <taxon>Viridiplantae</taxon>
        <taxon>Streptophyta</taxon>
        <taxon>Embryophyta</taxon>
        <taxon>Tracheophyta</taxon>
        <taxon>Spermatophyta</taxon>
        <taxon>Magnoliopsida</taxon>
        <taxon>eudicotyledons</taxon>
        <taxon>Gunneridae</taxon>
        <taxon>Pentapetalae</taxon>
        <taxon>asterids</taxon>
        <taxon>campanulids</taxon>
        <taxon>Asterales</taxon>
        <taxon>Asteraceae</taxon>
        <taxon>Asteroideae</taxon>
        <taxon>Anthemideae</taxon>
        <taxon>Anthemidinae</taxon>
        <taxon>Tanacetum</taxon>
    </lineage>
</organism>
<dbReference type="PANTHER" id="PTHR48462">
    <property type="entry name" value="PROTEIN, PUTATIVE-RELATED"/>
    <property type="match status" value="1"/>
</dbReference>
<reference evidence="1" key="1">
    <citation type="journal article" date="2019" name="Sci. Rep.">
        <title>Draft genome of Tanacetum cinerariifolium, the natural source of mosquito coil.</title>
        <authorList>
            <person name="Yamashiro T."/>
            <person name="Shiraishi A."/>
            <person name="Satake H."/>
            <person name="Nakayama K."/>
        </authorList>
    </citation>
    <scope>NUCLEOTIDE SEQUENCE</scope>
</reference>
<comment type="caution">
    <text evidence="1">The sequence shown here is derived from an EMBL/GenBank/DDBJ whole genome shotgun (WGS) entry which is preliminary data.</text>
</comment>
<keyword evidence="1" id="KW-0548">Nucleotidyltransferase</keyword>
<sequence length="173" mass="19606">MNGNPRDVELVLFFGHDDIHCPKRVITDLRKQGGTSNDGFQTFQWKALCGPRVSKQGLGDNHSLPKCVTGLGQHMSQVEYRTILKYRLMNPLFLVDAICPVCRKACLDSFREYAVHCKELSGFKYRHNMVKDVLFDVCRCVGISAKKEAPVNFLIDPLDGRHILRPVDVLIFG</sequence>
<keyword evidence="1" id="KW-0695">RNA-directed DNA polymerase</keyword>
<protein>
    <submittedName>
        <fullName evidence="1">Putative reverse transcriptase domain-containing protein</fullName>
    </submittedName>
</protein>
<dbReference type="AlphaFoldDB" id="A0A699GGK0"/>
<name>A0A699GGK0_TANCI</name>
<gene>
    <name evidence="1" type="ORF">Tci_000902</name>
</gene>
<dbReference type="PANTHER" id="PTHR48462:SF1">
    <property type="entry name" value="PROTEIN, PUTATIVE-RELATED"/>
    <property type="match status" value="1"/>
</dbReference>
<evidence type="ECO:0000313" key="1">
    <source>
        <dbReference type="EMBL" id="GEU28924.1"/>
    </source>
</evidence>
<dbReference type="EMBL" id="BKCJ010000030">
    <property type="protein sequence ID" value="GEU28924.1"/>
    <property type="molecule type" value="Genomic_DNA"/>
</dbReference>
<keyword evidence="1" id="KW-0808">Transferase</keyword>
<dbReference type="GO" id="GO:0003964">
    <property type="term" value="F:RNA-directed DNA polymerase activity"/>
    <property type="evidence" value="ECO:0007669"/>
    <property type="project" value="UniProtKB-KW"/>
</dbReference>
<accession>A0A699GGK0</accession>
<proteinExistence type="predicted"/>